<feature type="domain" description="UDP-N-acetylenolpyruvoylglucosamine reductase C-terminal" evidence="17">
    <location>
        <begin position="55"/>
        <end position="174"/>
    </location>
</feature>
<dbReference type="GO" id="GO:0008360">
    <property type="term" value="P:regulation of cell shape"/>
    <property type="evidence" value="ECO:0007669"/>
    <property type="project" value="UniProtKB-KW"/>
</dbReference>
<comment type="subcellular location">
    <subcellularLocation>
        <location evidence="3 16">Cytoplasm</location>
    </subcellularLocation>
</comment>
<reference evidence="19" key="1">
    <citation type="submission" date="2017-09" db="EMBL/GenBank/DDBJ databases">
        <title>Depth-based differentiation of microbial function through sediment-hosted aquifers and enrichment of novel symbionts in the deep terrestrial subsurface.</title>
        <authorList>
            <person name="Probst A.J."/>
            <person name="Ladd B."/>
            <person name="Jarett J.K."/>
            <person name="Geller-Mcgrath D.E."/>
            <person name="Sieber C.M.K."/>
            <person name="Emerson J.B."/>
            <person name="Anantharaman K."/>
            <person name="Thomas B.C."/>
            <person name="Malmstrom R."/>
            <person name="Stieglmeier M."/>
            <person name="Klingl A."/>
            <person name="Woyke T."/>
            <person name="Ryan C.M."/>
            <person name="Banfield J.F."/>
        </authorList>
    </citation>
    <scope>NUCLEOTIDE SEQUENCE [LARGE SCALE GENOMIC DNA]</scope>
</reference>
<feature type="active site" description="Proton donor" evidence="16">
    <location>
        <position position="78"/>
    </location>
</feature>
<evidence type="ECO:0000256" key="4">
    <source>
        <dbReference type="ARBA" id="ARBA00004752"/>
    </source>
</evidence>
<evidence type="ECO:0000256" key="5">
    <source>
        <dbReference type="ARBA" id="ARBA00022490"/>
    </source>
</evidence>
<evidence type="ECO:0000256" key="16">
    <source>
        <dbReference type="HAMAP-Rule" id="MF_00037"/>
    </source>
</evidence>
<dbReference type="PANTHER" id="PTHR21071:SF4">
    <property type="entry name" value="UDP-N-ACETYLENOLPYRUVOYLGLUCOSAMINE REDUCTASE"/>
    <property type="match status" value="1"/>
</dbReference>
<dbReference type="HAMAP" id="MF_00037">
    <property type="entry name" value="MurB"/>
    <property type="match status" value="1"/>
</dbReference>
<dbReference type="InterPro" id="IPR016169">
    <property type="entry name" value="FAD-bd_PCMH_sub2"/>
</dbReference>
<evidence type="ECO:0000256" key="15">
    <source>
        <dbReference type="ARBA" id="ARBA00048914"/>
    </source>
</evidence>
<keyword evidence="8 16" id="KW-0274">FAD</keyword>
<feature type="active site" evidence="16">
    <location>
        <position position="30"/>
    </location>
</feature>
<dbReference type="GO" id="GO:0008762">
    <property type="term" value="F:UDP-N-acetylmuramate dehydrogenase activity"/>
    <property type="evidence" value="ECO:0007669"/>
    <property type="project" value="UniProtKB-UniRule"/>
</dbReference>
<feature type="active site" evidence="16">
    <location>
        <position position="171"/>
    </location>
</feature>
<dbReference type="EMBL" id="PFEL01000029">
    <property type="protein sequence ID" value="PJE69275.1"/>
    <property type="molecule type" value="Genomic_DNA"/>
</dbReference>
<comment type="pathway">
    <text evidence="4 16">Cell wall biogenesis; peptidoglycan biosynthesis.</text>
</comment>
<dbReference type="Gene3D" id="3.90.78.10">
    <property type="entry name" value="UDP-N-acetylenolpyruvoylglucosamine reductase, C-terminal domain"/>
    <property type="match status" value="1"/>
</dbReference>
<organism evidence="18 19">
    <name type="scientific">Candidatus Shapirobacteria bacterium CG10_big_fil_rev_8_21_14_0_10_38_14</name>
    <dbReference type="NCBI Taxonomy" id="1974483"/>
    <lineage>
        <taxon>Bacteria</taxon>
        <taxon>Candidatus Shapironibacteriota</taxon>
    </lineage>
</organism>
<evidence type="ECO:0000256" key="10">
    <source>
        <dbReference type="ARBA" id="ARBA00022960"/>
    </source>
</evidence>
<comment type="function">
    <text evidence="2 16">Cell wall formation.</text>
</comment>
<evidence type="ECO:0000256" key="6">
    <source>
        <dbReference type="ARBA" id="ARBA00022618"/>
    </source>
</evidence>
<dbReference type="EC" id="1.3.1.98" evidence="16"/>
<evidence type="ECO:0000256" key="7">
    <source>
        <dbReference type="ARBA" id="ARBA00022630"/>
    </source>
</evidence>
<protein>
    <recommendedName>
        <fullName evidence="16">UDP-N-acetylenolpyruvoylglucosamine reductase</fullName>
        <ecNumber evidence="16">1.3.1.98</ecNumber>
    </recommendedName>
    <alternativeName>
        <fullName evidence="16">UDP-N-acetylmuramate dehydrogenase</fullName>
    </alternativeName>
</protein>
<dbReference type="Proteomes" id="UP000229500">
    <property type="component" value="Unassembled WGS sequence"/>
</dbReference>
<evidence type="ECO:0000256" key="13">
    <source>
        <dbReference type="ARBA" id="ARBA00023306"/>
    </source>
</evidence>
<evidence type="ECO:0000256" key="11">
    <source>
        <dbReference type="ARBA" id="ARBA00022984"/>
    </source>
</evidence>
<comment type="caution">
    <text evidence="18">The sequence shown here is derived from an EMBL/GenBank/DDBJ whole genome shotgun (WGS) entry which is preliminary data.</text>
</comment>
<dbReference type="GO" id="GO:0005829">
    <property type="term" value="C:cytosol"/>
    <property type="evidence" value="ECO:0007669"/>
    <property type="project" value="TreeGrafter"/>
</dbReference>
<dbReference type="GO" id="GO:0051301">
    <property type="term" value="P:cell division"/>
    <property type="evidence" value="ECO:0007669"/>
    <property type="project" value="UniProtKB-KW"/>
</dbReference>
<dbReference type="Gene3D" id="3.30.465.10">
    <property type="match status" value="1"/>
</dbReference>
<dbReference type="InterPro" id="IPR036635">
    <property type="entry name" value="MurB_C_sf"/>
</dbReference>
<dbReference type="GO" id="GO:0009252">
    <property type="term" value="P:peptidoglycan biosynthetic process"/>
    <property type="evidence" value="ECO:0007669"/>
    <property type="project" value="UniProtKB-UniRule"/>
</dbReference>
<evidence type="ECO:0000259" key="17">
    <source>
        <dbReference type="Pfam" id="PF02873"/>
    </source>
</evidence>
<evidence type="ECO:0000256" key="12">
    <source>
        <dbReference type="ARBA" id="ARBA00023002"/>
    </source>
</evidence>
<comment type="catalytic activity">
    <reaction evidence="15 16">
        <text>UDP-N-acetyl-alpha-D-muramate + NADP(+) = UDP-N-acetyl-3-O-(1-carboxyvinyl)-alpha-D-glucosamine + NADPH + H(+)</text>
        <dbReference type="Rhea" id="RHEA:12248"/>
        <dbReference type="ChEBI" id="CHEBI:15378"/>
        <dbReference type="ChEBI" id="CHEBI:57783"/>
        <dbReference type="ChEBI" id="CHEBI:58349"/>
        <dbReference type="ChEBI" id="CHEBI:68483"/>
        <dbReference type="ChEBI" id="CHEBI:70757"/>
        <dbReference type="EC" id="1.3.1.98"/>
    </reaction>
</comment>
<evidence type="ECO:0000256" key="2">
    <source>
        <dbReference type="ARBA" id="ARBA00003921"/>
    </source>
</evidence>
<evidence type="ECO:0000256" key="3">
    <source>
        <dbReference type="ARBA" id="ARBA00004496"/>
    </source>
</evidence>
<evidence type="ECO:0000256" key="1">
    <source>
        <dbReference type="ARBA" id="ARBA00001974"/>
    </source>
</evidence>
<keyword evidence="7 16" id="KW-0285">Flavoprotein</keyword>
<gene>
    <name evidence="16" type="primary">murB</name>
    <name evidence="18" type="ORF">COU96_00575</name>
</gene>
<dbReference type="GO" id="GO:0071555">
    <property type="term" value="P:cell wall organization"/>
    <property type="evidence" value="ECO:0007669"/>
    <property type="project" value="UniProtKB-KW"/>
</dbReference>
<keyword evidence="5 16" id="KW-0963">Cytoplasm</keyword>
<keyword evidence="13 16" id="KW-0131">Cell cycle</keyword>
<dbReference type="InterPro" id="IPR003170">
    <property type="entry name" value="MurB"/>
</dbReference>
<dbReference type="InterPro" id="IPR011601">
    <property type="entry name" value="MurB_C"/>
</dbReference>
<comment type="similarity">
    <text evidence="16">Belongs to the MurB family.</text>
</comment>
<keyword evidence="14 16" id="KW-0961">Cell wall biogenesis/degradation</keyword>
<dbReference type="SUPFAM" id="SSF56194">
    <property type="entry name" value="Uridine diphospho-N-Acetylenolpyruvylglucosamine reductase, MurB, C-terminal domain"/>
    <property type="match status" value="1"/>
</dbReference>
<dbReference type="PANTHER" id="PTHR21071">
    <property type="entry name" value="UDP-N-ACETYLENOLPYRUVOYLGLUCOSAMINE REDUCTASE"/>
    <property type="match status" value="1"/>
</dbReference>
<accession>A0A2M8L616</accession>
<evidence type="ECO:0000313" key="18">
    <source>
        <dbReference type="EMBL" id="PJE69275.1"/>
    </source>
</evidence>
<proteinExistence type="inferred from homology"/>
<dbReference type="AlphaFoldDB" id="A0A2M8L616"/>
<evidence type="ECO:0000256" key="9">
    <source>
        <dbReference type="ARBA" id="ARBA00022857"/>
    </source>
</evidence>
<comment type="cofactor">
    <cofactor evidence="1 16">
        <name>FAD</name>
        <dbReference type="ChEBI" id="CHEBI:57692"/>
    </cofactor>
</comment>
<keyword evidence="6 16" id="KW-0132">Cell division</keyword>
<evidence type="ECO:0000313" key="19">
    <source>
        <dbReference type="Proteomes" id="UP000229500"/>
    </source>
</evidence>
<sequence length="184" mass="20704">MGDKISRVRVLGEDGRIKWLSQKNCQFQYRQSRFKKIKEVILEVELQLARGDKTEIERKIKENLQKREGQPPEPSAGCIFVNPAQRLPFPRLTASRHGGAYAGQVPTRLSAGKMIEECGLKEERVGNAQISPKHANFIVNLGQAKAEDVLQLIKLAKSAVQKKFNVKLELEISLLGFGRIRNDG</sequence>
<evidence type="ECO:0000256" key="8">
    <source>
        <dbReference type="ARBA" id="ARBA00022827"/>
    </source>
</evidence>
<keyword evidence="11 16" id="KW-0573">Peptidoglycan synthesis</keyword>
<keyword evidence="9 16" id="KW-0521">NADP</keyword>
<name>A0A2M8L616_9BACT</name>
<dbReference type="Pfam" id="PF02873">
    <property type="entry name" value="MurB_C"/>
    <property type="match status" value="1"/>
</dbReference>
<keyword evidence="10 16" id="KW-0133">Cell shape</keyword>
<keyword evidence="12 16" id="KW-0560">Oxidoreductase</keyword>
<evidence type="ECO:0000256" key="14">
    <source>
        <dbReference type="ARBA" id="ARBA00023316"/>
    </source>
</evidence>
<dbReference type="UniPathway" id="UPA00219"/>
<dbReference type="GO" id="GO:0050660">
    <property type="term" value="F:flavin adenine dinucleotide binding"/>
    <property type="evidence" value="ECO:0007669"/>
    <property type="project" value="TreeGrafter"/>
</dbReference>